<dbReference type="HOGENOM" id="CLU_053928_0_0_9"/>
<evidence type="ECO:0000256" key="6">
    <source>
        <dbReference type="ARBA" id="ARBA00022670"/>
    </source>
</evidence>
<dbReference type="KEGG" id="hhl:Halha_0090"/>
<organism evidence="10 11">
    <name type="scientific">Halobacteroides halobius (strain ATCC 35273 / DSM 5150 / MD-1)</name>
    <dbReference type="NCBI Taxonomy" id="748449"/>
    <lineage>
        <taxon>Bacteria</taxon>
        <taxon>Bacillati</taxon>
        <taxon>Bacillota</taxon>
        <taxon>Clostridia</taxon>
        <taxon>Halanaerobiales</taxon>
        <taxon>Halobacteroidaceae</taxon>
        <taxon>Halobacteroides</taxon>
    </lineage>
</organism>
<comment type="function">
    <text evidence="2">Exopeptidase that catalyzes the hydrolytic cleavage of multi-L-arginyl-poly-L-aspartic acid (cyanophycin; a water-insoluble reserve polymer) into aspartate-arginine dipeptides.</text>
</comment>
<evidence type="ECO:0000256" key="7">
    <source>
        <dbReference type="ARBA" id="ARBA00022801"/>
    </source>
</evidence>
<comment type="similarity">
    <text evidence="3">Belongs to the peptidase S51 family.</text>
</comment>
<dbReference type="EC" id="3.4.15.6" evidence="4"/>
<dbReference type="InterPro" id="IPR011811">
    <property type="entry name" value="Peptidase_S51_cyanophycinase"/>
</dbReference>
<protein>
    <recommendedName>
        <fullName evidence="5">Cyanophycinase</fullName>
        <ecNumber evidence="4">3.4.15.6</ecNumber>
    </recommendedName>
</protein>
<evidence type="ECO:0000256" key="4">
    <source>
        <dbReference type="ARBA" id="ARBA00013115"/>
    </source>
</evidence>
<dbReference type="InterPro" id="IPR029062">
    <property type="entry name" value="Class_I_gatase-like"/>
</dbReference>
<name>L0K6E4_HALHC</name>
<dbReference type="GO" id="GO:0008241">
    <property type="term" value="F:peptidyl-dipeptidase activity"/>
    <property type="evidence" value="ECO:0007669"/>
    <property type="project" value="UniProtKB-EC"/>
</dbReference>
<evidence type="ECO:0000256" key="2">
    <source>
        <dbReference type="ARBA" id="ARBA00002039"/>
    </source>
</evidence>
<evidence type="ECO:0000256" key="1">
    <source>
        <dbReference type="ARBA" id="ARBA00001092"/>
    </source>
</evidence>
<dbReference type="eggNOG" id="COG4242">
    <property type="taxonomic scope" value="Bacteria"/>
</dbReference>
<keyword evidence="7" id="KW-0378">Hydrolase</keyword>
<evidence type="ECO:0000313" key="10">
    <source>
        <dbReference type="EMBL" id="AGB40110.1"/>
    </source>
</evidence>
<keyword evidence="8" id="KW-0720">Serine protease</keyword>
<dbReference type="PANTHER" id="PTHR36175">
    <property type="entry name" value="CYANOPHYCINASE"/>
    <property type="match status" value="1"/>
</dbReference>
<reference evidence="11" key="1">
    <citation type="submission" date="2012-02" db="EMBL/GenBank/DDBJ databases">
        <title>The complete genome of Halobacteroides halobius DSM 5150.</title>
        <authorList>
            <person name="Lucas S."/>
            <person name="Copeland A."/>
            <person name="Lapidus A."/>
            <person name="Glavina del Rio T."/>
            <person name="Dalin E."/>
            <person name="Tice H."/>
            <person name="Bruce D."/>
            <person name="Goodwin L."/>
            <person name="Pitluck S."/>
            <person name="Peters L."/>
            <person name="Mikhailova N."/>
            <person name="Gu W."/>
            <person name="Kyrpides N."/>
            <person name="Mavromatis K."/>
            <person name="Ivanova N."/>
            <person name="Brettin T."/>
            <person name="Detter J.C."/>
            <person name="Han C."/>
            <person name="Larimer F."/>
            <person name="Land M."/>
            <person name="Hauser L."/>
            <person name="Markowitz V."/>
            <person name="Cheng J.-F."/>
            <person name="Hugenholtz P."/>
            <person name="Woyke T."/>
            <person name="Wu D."/>
            <person name="Tindall B."/>
            <person name="Pomrenke H."/>
            <person name="Brambilla E."/>
            <person name="Klenk H.-P."/>
            <person name="Eisen J.A."/>
        </authorList>
    </citation>
    <scope>NUCLEOTIDE SEQUENCE [LARGE SCALE GENOMIC DNA]</scope>
    <source>
        <strain evidence="11">ATCC 35273 / DSM 5150 / MD-1</strain>
    </source>
</reference>
<accession>L0K6E4</accession>
<dbReference type="PANTHER" id="PTHR36175:SF1">
    <property type="entry name" value="CYANOPHYCINASE"/>
    <property type="match status" value="1"/>
</dbReference>
<proteinExistence type="inferred from homology"/>
<dbReference type="RefSeq" id="WP_015325838.1">
    <property type="nucleotide sequence ID" value="NC_019978.1"/>
</dbReference>
<feature type="active site" description="Charge relay system" evidence="9">
    <location>
        <position position="169"/>
    </location>
</feature>
<feature type="active site" description="Charge relay system" evidence="9">
    <location>
        <position position="196"/>
    </location>
</feature>
<evidence type="ECO:0000256" key="9">
    <source>
        <dbReference type="PIRSR" id="PIRSR032067-1"/>
    </source>
</evidence>
<dbReference type="STRING" id="748449.Halha_0090"/>
<dbReference type="InterPro" id="IPR005320">
    <property type="entry name" value="Peptidase_S51"/>
</dbReference>
<sequence>MTDKAGRLVIIGGAEAKDHDPIILEEAANLVEERLLIITTATQEPKEAGEEYDRIFSKLGVPEVKALHINSRADAAYKDYVEQIEKADGVFFTGGNQLRITSLLGGSRVCDAIKRGYKNGKVIIGTSAGAAVMSRLMVVTGESDENAKQGALDLALGLGFLDNVIIDQHFSQRGRLGRLLTGLAHNPALLGVGIDENTAIIVTENTFEVIGSGTVTIVDCSQVKTTNISNLLPDEALTLTNVKLHILSKRYGFNLDRKKVILPQDQ</sequence>
<dbReference type="AlphaFoldDB" id="L0K6E4"/>
<comment type="catalytic activity">
    <reaction evidence="1">
        <text>[L-4-(L-arginin-2-N-yl)aspartate](n) + H2O = [L-4-(L-arginin-2-N-yl)aspartate](n-1) + L-4-(L-arginin-2-N-yl)aspartate</text>
        <dbReference type="Rhea" id="RHEA:12845"/>
        <dbReference type="Rhea" id="RHEA-COMP:13728"/>
        <dbReference type="Rhea" id="RHEA-COMP:13734"/>
        <dbReference type="ChEBI" id="CHEBI:15377"/>
        <dbReference type="ChEBI" id="CHEBI:137986"/>
        <dbReference type="ChEBI" id="CHEBI:137991"/>
        <dbReference type="EC" id="3.4.15.6"/>
    </reaction>
</comment>
<dbReference type="GO" id="GO:0006508">
    <property type="term" value="P:proteolysis"/>
    <property type="evidence" value="ECO:0007669"/>
    <property type="project" value="UniProtKB-KW"/>
</dbReference>
<feature type="active site" description="Charge relay system" evidence="9">
    <location>
        <position position="127"/>
    </location>
</feature>
<dbReference type="EMBL" id="CP003359">
    <property type="protein sequence ID" value="AGB40110.1"/>
    <property type="molecule type" value="Genomic_DNA"/>
</dbReference>
<keyword evidence="11" id="KW-1185">Reference proteome</keyword>
<dbReference type="GO" id="GO:0008236">
    <property type="term" value="F:serine-type peptidase activity"/>
    <property type="evidence" value="ECO:0007669"/>
    <property type="project" value="UniProtKB-KW"/>
</dbReference>
<evidence type="ECO:0000256" key="5">
    <source>
        <dbReference type="ARBA" id="ARBA00015719"/>
    </source>
</evidence>
<gene>
    <name evidence="10" type="ordered locus">Halha_0090</name>
</gene>
<evidence type="ECO:0000313" key="11">
    <source>
        <dbReference type="Proteomes" id="UP000010880"/>
    </source>
</evidence>
<dbReference type="Gene3D" id="3.40.50.880">
    <property type="match status" value="1"/>
</dbReference>
<dbReference type="Pfam" id="PF03575">
    <property type="entry name" value="Peptidase_S51"/>
    <property type="match status" value="1"/>
</dbReference>
<evidence type="ECO:0000256" key="8">
    <source>
        <dbReference type="ARBA" id="ARBA00022825"/>
    </source>
</evidence>
<dbReference type="NCBIfam" id="TIGR02069">
    <property type="entry name" value="cyanophycinase"/>
    <property type="match status" value="1"/>
</dbReference>
<dbReference type="SUPFAM" id="SSF52317">
    <property type="entry name" value="Class I glutamine amidotransferase-like"/>
    <property type="match status" value="1"/>
</dbReference>
<dbReference type="Proteomes" id="UP000010880">
    <property type="component" value="Chromosome"/>
</dbReference>
<evidence type="ECO:0000256" key="3">
    <source>
        <dbReference type="ARBA" id="ARBA00006534"/>
    </source>
</evidence>
<dbReference type="OrthoDB" id="9799980at2"/>
<dbReference type="CDD" id="cd03145">
    <property type="entry name" value="GAT1_cyanophycinase"/>
    <property type="match status" value="1"/>
</dbReference>
<dbReference type="PIRSF" id="PIRSF032067">
    <property type="entry name" value="Cyanophycinase"/>
    <property type="match status" value="1"/>
</dbReference>
<keyword evidence="6" id="KW-0645">Protease</keyword>
<dbReference type="PATRIC" id="fig|748449.3.peg.76"/>